<comment type="caution">
    <text evidence="1">The sequence shown here is derived from an EMBL/GenBank/DDBJ whole genome shotgun (WGS) entry which is preliminary data.</text>
</comment>
<name>A0A9X1JNZ8_9SPHN</name>
<keyword evidence="2" id="KW-1185">Reference proteome</keyword>
<gene>
    <name evidence="1" type="ORF">KCG46_04850</name>
</gene>
<dbReference type="AlphaFoldDB" id="A0A9X1JNZ8"/>
<protein>
    <submittedName>
        <fullName evidence="1">Uncharacterized protein</fullName>
    </submittedName>
</protein>
<proteinExistence type="predicted"/>
<organism evidence="1 2">
    <name type="scientific">Erythrobacter crassostreae</name>
    <dbReference type="NCBI Taxonomy" id="2828328"/>
    <lineage>
        <taxon>Bacteria</taxon>
        <taxon>Pseudomonadati</taxon>
        <taxon>Pseudomonadota</taxon>
        <taxon>Alphaproteobacteria</taxon>
        <taxon>Sphingomonadales</taxon>
        <taxon>Erythrobacteraceae</taxon>
        <taxon>Erythrobacter/Porphyrobacter group</taxon>
        <taxon>Erythrobacter</taxon>
    </lineage>
</organism>
<dbReference type="EMBL" id="JAGSPC010000001">
    <property type="protein sequence ID" value="MBV7258907.1"/>
    <property type="molecule type" value="Genomic_DNA"/>
</dbReference>
<dbReference type="RefSeq" id="WP_218404170.1">
    <property type="nucleotide sequence ID" value="NZ_JAGSPC010000001.1"/>
</dbReference>
<evidence type="ECO:0000313" key="2">
    <source>
        <dbReference type="Proteomes" id="UP001138681"/>
    </source>
</evidence>
<sequence>MIEPPSQTGDSNCQTDLPRQIAGAVPNAENRPPQEAFQGEMAVQQGNAARPCRLPATHCPVAKTQLPPGNGLIRAAPCRS</sequence>
<dbReference type="Proteomes" id="UP001138681">
    <property type="component" value="Unassembled WGS sequence"/>
</dbReference>
<reference evidence="1" key="1">
    <citation type="submission" date="2021-04" db="EMBL/GenBank/DDBJ databases">
        <authorList>
            <person name="Pira H."/>
            <person name="Risdian C."/>
            <person name="Wink J."/>
        </authorList>
    </citation>
    <scope>NUCLEOTIDE SEQUENCE</scope>
    <source>
        <strain evidence="1">WH158</strain>
    </source>
</reference>
<accession>A0A9X1JNZ8</accession>
<evidence type="ECO:0000313" key="1">
    <source>
        <dbReference type="EMBL" id="MBV7258907.1"/>
    </source>
</evidence>